<organism evidence="2 3">
    <name type="scientific">Microbacterium capsulatum</name>
    <dbReference type="NCBI Taxonomy" id="3041921"/>
    <lineage>
        <taxon>Bacteria</taxon>
        <taxon>Bacillati</taxon>
        <taxon>Actinomycetota</taxon>
        <taxon>Actinomycetes</taxon>
        <taxon>Micrococcales</taxon>
        <taxon>Microbacteriaceae</taxon>
        <taxon>Microbacterium</taxon>
    </lineage>
</organism>
<feature type="domain" description="N-acetyltransferase" evidence="1">
    <location>
        <begin position="3"/>
        <end position="167"/>
    </location>
</feature>
<gene>
    <name evidence="2" type="ORF">RBR11_00815</name>
</gene>
<dbReference type="SUPFAM" id="SSF55729">
    <property type="entry name" value="Acyl-CoA N-acyltransferases (Nat)"/>
    <property type="match status" value="1"/>
</dbReference>
<keyword evidence="2" id="KW-0808">Transferase</keyword>
<protein>
    <submittedName>
        <fullName evidence="2">GNAT family N-acetyltransferase</fullName>
        <ecNumber evidence="2">2.3.1.-</ecNumber>
    </submittedName>
</protein>
<evidence type="ECO:0000259" key="1">
    <source>
        <dbReference type="PROSITE" id="PS51186"/>
    </source>
</evidence>
<keyword evidence="2" id="KW-0012">Acyltransferase</keyword>
<dbReference type="EC" id="2.3.1.-" evidence="2"/>
<dbReference type="Pfam" id="PF00583">
    <property type="entry name" value="Acetyltransf_1"/>
    <property type="match status" value="1"/>
</dbReference>
<comment type="caution">
    <text evidence="2">The sequence shown here is derived from an EMBL/GenBank/DDBJ whole genome shotgun (WGS) entry which is preliminary data.</text>
</comment>
<dbReference type="InterPro" id="IPR000182">
    <property type="entry name" value="GNAT_dom"/>
</dbReference>
<keyword evidence="3" id="KW-1185">Reference proteome</keyword>
<dbReference type="GO" id="GO:0016746">
    <property type="term" value="F:acyltransferase activity"/>
    <property type="evidence" value="ECO:0007669"/>
    <property type="project" value="UniProtKB-KW"/>
</dbReference>
<dbReference type="Proteomes" id="UP001230289">
    <property type="component" value="Unassembled WGS sequence"/>
</dbReference>
<dbReference type="EMBL" id="JAVFCB010000001">
    <property type="protein sequence ID" value="MDQ4212455.1"/>
    <property type="molecule type" value="Genomic_DNA"/>
</dbReference>
<evidence type="ECO:0000313" key="2">
    <source>
        <dbReference type="EMBL" id="MDQ4212455.1"/>
    </source>
</evidence>
<reference evidence="2 3" key="1">
    <citation type="submission" date="2023-08" db="EMBL/GenBank/DDBJ databases">
        <title>Microbacterium sp. nov., isolated from a waste landfill.</title>
        <authorList>
            <person name="Wen W."/>
        </authorList>
    </citation>
    <scope>NUCLEOTIDE SEQUENCE [LARGE SCALE GENOMIC DNA]</scope>
    <source>
        <strain evidence="2 3">ASV81</strain>
    </source>
</reference>
<accession>A0ABU0XBH5</accession>
<sequence>MNSSIRAFERRDTDAVVALWDEAGLTRPWNDPRADIERKLAVQPELFLVAVEGAVAVDAVAPEDAVAPDAVAPEAAVAPERIVGSVMAGYDGHRGWLYYLASASDRRGAGIGRALVAEAERLLLAMGCPKVQLMVRVGNEQVLGFYDALGYERFEVGNTGKRLIHDA</sequence>
<dbReference type="RefSeq" id="WP_308487392.1">
    <property type="nucleotide sequence ID" value="NZ_JAVFCB010000001.1"/>
</dbReference>
<name>A0ABU0XBH5_9MICO</name>
<dbReference type="PROSITE" id="PS51186">
    <property type="entry name" value="GNAT"/>
    <property type="match status" value="1"/>
</dbReference>
<evidence type="ECO:0000313" key="3">
    <source>
        <dbReference type="Proteomes" id="UP001230289"/>
    </source>
</evidence>
<dbReference type="InterPro" id="IPR016181">
    <property type="entry name" value="Acyl_CoA_acyltransferase"/>
</dbReference>
<dbReference type="CDD" id="cd04301">
    <property type="entry name" value="NAT_SF"/>
    <property type="match status" value="1"/>
</dbReference>
<dbReference type="Gene3D" id="3.40.630.30">
    <property type="match status" value="1"/>
</dbReference>
<proteinExistence type="predicted"/>